<dbReference type="CDD" id="cd07735">
    <property type="entry name" value="class_II_PDE_MBL-fold"/>
    <property type="match status" value="1"/>
</dbReference>
<dbReference type="SUPFAM" id="SSF56281">
    <property type="entry name" value="Metallo-hydrolase/oxidoreductase"/>
    <property type="match status" value="1"/>
</dbReference>
<dbReference type="STRING" id="1123392.GCA_000376425_02954"/>
<evidence type="ECO:0000313" key="2">
    <source>
        <dbReference type="EMBL" id="KVW94348.1"/>
    </source>
</evidence>
<dbReference type="AlphaFoldDB" id="A0A106BLG6"/>
<dbReference type="Proteomes" id="UP000064243">
    <property type="component" value="Unassembled WGS sequence"/>
</dbReference>
<dbReference type="PANTHER" id="PTHR46504:SF2">
    <property type="entry name" value="TRNASE Z TRZ1"/>
    <property type="match status" value="1"/>
</dbReference>
<organism evidence="2 3">
    <name type="scientific">Thiobacillus denitrificans</name>
    <dbReference type="NCBI Taxonomy" id="36861"/>
    <lineage>
        <taxon>Bacteria</taxon>
        <taxon>Pseudomonadati</taxon>
        <taxon>Pseudomonadota</taxon>
        <taxon>Betaproteobacteria</taxon>
        <taxon>Nitrosomonadales</taxon>
        <taxon>Thiobacillaceae</taxon>
        <taxon>Thiobacillus</taxon>
    </lineage>
</organism>
<accession>A0A106BLG6</accession>
<feature type="domain" description="Metallo-beta-lactamase" evidence="1">
    <location>
        <begin position="17"/>
        <end position="199"/>
    </location>
</feature>
<dbReference type="InterPro" id="IPR001279">
    <property type="entry name" value="Metallo-B-lactamas"/>
</dbReference>
<evidence type="ECO:0000313" key="3">
    <source>
        <dbReference type="Proteomes" id="UP000064243"/>
    </source>
</evidence>
<evidence type="ECO:0000259" key="1">
    <source>
        <dbReference type="SMART" id="SM00849"/>
    </source>
</evidence>
<protein>
    <submittedName>
        <fullName evidence="2">3',5'-cyclic-nucleotide phosphodiesterase</fullName>
    </submittedName>
</protein>
<dbReference type="SMART" id="SM00849">
    <property type="entry name" value="Lactamase_B"/>
    <property type="match status" value="1"/>
</dbReference>
<dbReference type="OrthoDB" id="9803916at2"/>
<dbReference type="GO" id="GO:0006198">
    <property type="term" value="P:cAMP catabolic process"/>
    <property type="evidence" value="ECO:0007669"/>
    <property type="project" value="InterPro"/>
</dbReference>
<name>A0A106BLG6_THIDE</name>
<reference evidence="2 3" key="1">
    <citation type="journal article" date="2015" name="Appl. Environ. Microbiol.">
        <title>Aerobic and Anaerobic Thiosulfate Oxidation by a Cold-Adapted, Subglacial Chemoautotroph.</title>
        <authorList>
            <person name="Harrold Z.R."/>
            <person name="Skidmore M.L."/>
            <person name="Hamilton T.L."/>
            <person name="Desch L."/>
            <person name="Amada K."/>
            <person name="van Gelder W."/>
            <person name="Glover K."/>
            <person name="Roden E.E."/>
            <person name="Boyd E.S."/>
        </authorList>
    </citation>
    <scope>NUCLEOTIDE SEQUENCE [LARGE SCALE GENOMIC DNA]</scope>
    <source>
        <strain evidence="2 3">RG</strain>
    </source>
</reference>
<dbReference type="InterPro" id="IPR000396">
    <property type="entry name" value="Pdiesterase2"/>
</dbReference>
<dbReference type="InterPro" id="IPR036866">
    <property type="entry name" value="RibonucZ/Hydroxyglut_hydro"/>
</dbReference>
<dbReference type="PANTHER" id="PTHR46504">
    <property type="entry name" value="TRNASE Z TRZ1"/>
    <property type="match status" value="1"/>
</dbReference>
<dbReference type="Pfam" id="PF12706">
    <property type="entry name" value="Lactamase_B_2"/>
    <property type="match status" value="1"/>
</dbReference>
<gene>
    <name evidence="2" type="ORF">ABW22_13300</name>
</gene>
<dbReference type="PATRIC" id="fig|36861.3.peg.2449"/>
<dbReference type="EMBL" id="LDUG01000036">
    <property type="protein sequence ID" value="KVW94348.1"/>
    <property type="molecule type" value="Genomic_DNA"/>
</dbReference>
<dbReference type="RefSeq" id="WP_059757551.1">
    <property type="nucleotide sequence ID" value="NZ_LDUG01000036.1"/>
</dbReference>
<comment type="caution">
    <text evidence="2">The sequence shown here is derived from an EMBL/GenBank/DDBJ whole genome shotgun (WGS) entry which is preliminary data.</text>
</comment>
<sequence length="254" mass="27473">MKLTILGCSGGIGSGRHTTCLKVDDDVLIDAGTGITTLDFEQLLAIDHVFLTHAHLDHTLGLPLLLDSVGDLRATPLTVHALPEVLAVLSTHLFNWHLWPDFREIPSAESPWLRFAPLDFGEALTLKGRTFRPLPVNHVVPACGVHLATTAGSLVFSGDTTHSDAFVAALNAIPDLCHLIIDTSFENALVDIAQASKHHWPDSLAAELQALSVRPELWITHLKPGNEAAIMNELRAAAPNWGLEALMQGQVIEL</sequence>
<dbReference type="Gene3D" id="3.60.15.10">
    <property type="entry name" value="Ribonuclease Z/Hydroxyacylglutathione hydrolase-like"/>
    <property type="match status" value="1"/>
</dbReference>
<dbReference type="PRINTS" id="PR00388">
    <property type="entry name" value="PDIESTERASE2"/>
</dbReference>
<dbReference type="GO" id="GO:0004115">
    <property type="term" value="F:3',5'-cyclic-AMP phosphodiesterase activity"/>
    <property type="evidence" value="ECO:0007669"/>
    <property type="project" value="InterPro"/>
</dbReference>
<proteinExistence type="predicted"/>
<keyword evidence="3" id="KW-1185">Reference proteome</keyword>